<evidence type="ECO:0000256" key="1">
    <source>
        <dbReference type="SAM" id="MobiDB-lite"/>
    </source>
</evidence>
<feature type="non-terminal residue" evidence="2">
    <location>
        <position position="1"/>
    </location>
</feature>
<accession>A0AAN5D7L6</accession>
<sequence>EDVHVVDAYGVAGLTRLHNVRDEGGPVLGPVLLHYLNQDEVQLVQEEGVAGGSRGALAQSEDEVHDEGLDALSLHHRERLPSGLDGSLED</sequence>
<gene>
    <name evidence="2" type="ORF">PMAYCL1PPCAC_28193</name>
</gene>
<feature type="non-terminal residue" evidence="2">
    <location>
        <position position="90"/>
    </location>
</feature>
<keyword evidence="3" id="KW-1185">Reference proteome</keyword>
<comment type="caution">
    <text evidence="2">The sequence shown here is derived from an EMBL/GenBank/DDBJ whole genome shotgun (WGS) entry which is preliminary data.</text>
</comment>
<evidence type="ECO:0000313" key="3">
    <source>
        <dbReference type="Proteomes" id="UP001328107"/>
    </source>
</evidence>
<name>A0AAN5D7L6_9BILA</name>
<reference evidence="3" key="1">
    <citation type="submission" date="2022-10" db="EMBL/GenBank/DDBJ databases">
        <title>Genome assembly of Pristionchus species.</title>
        <authorList>
            <person name="Yoshida K."/>
            <person name="Sommer R.J."/>
        </authorList>
    </citation>
    <scope>NUCLEOTIDE SEQUENCE [LARGE SCALE GENOMIC DNA]</scope>
    <source>
        <strain evidence="3">RS5460</strain>
    </source>
</reference>
<evidence type="ECO:0000313" key="2">
    <source>
        <dbReference type="EMBL" id="GMR57998.1"/>
    </source>
</evidence>
<dbReference type="EMBL" id="BTRK01000006">
    <property type="protein sequence ID" value="GMR57998.1"/>
    <property type="molecule type" value="Genomic_DNA"/>
</dbReference>
<protein>
    <submittedName>
        <fullName evidence="2">Uncharacterized protein</fullName>
    </submittedName>
</protein>
<dbReference type="Proteomes" id="UP001328107">
    <property type="component" value="Unassembled WGS sequence"/>
</dbReference>
<feature type="region of interest" description="Disordered" evidence="1">
    <location>
        <begin position="51"/>
        <end position="90"/>
    </location>
</feature>
<organism evidence="2 3">
    <name type="scientific">Pristionchus mayeri</name>
    <dbReference type="NCBI Taxonomy" id="1317129"/>
    <lineage>
        <taxon>Eukaryota</taxon>
        <taxon>Metazoa</taxon>
        <taxon>Ecdysozoa</taxon>
        <taxon>Nematoda</taxon>
        <taxon>Chromadorea</taxon>
        <taxon>Rhabditida</taxon>
        <taxon>Rhabditina</taxon>
        <taxon>Diplogasteromorpha</taxon>
        <taxon>Diplogasteroidea</taxon>
        <taxon>Neodiplogasteridae</taxon>
        <taxon>Pristionchus</taxon>
    </lineage>
</organism>
<dbReference type="AlphaFoldDB" id="A0AAN5D7L6"/>
<proteinExistence type="predicted"/>